<accession>A0A540MFY6</accession>
<sequence length="93" mass="10902">MEKQIYLMLVDGLPLIQMMRRRVRLITCLHFVNSRLSNLKMRHLVVEYTLSEQVEKARNVDYKGKLENQNRIAVKPSIGWIGLNAGQFFVDIL</sequence>
<proteinExistence type="predicted"/>
<reference evidence="1 2" key="1">
    <citation type="journal article" date="2019" name="G3 (Bethesda)">
        <title>Sequencing of a Wild Apple (Malus baccata) Genome Unravels the Differences Between Cultivated and Wild Apple Species Regarding Disease Resistance and Cold Tolerance.</title>
        <authorList>
            <person name="Chen X."/>
        </authorList>
    </citation>
    <scope>NUCLEOTIDE SEQUENCE [LARGE SCALE GENOMIC DNA]</scope>
    <source>
        <strain evidence="2">cv. Shandingzi</strain>
        <tissue evidence="1">Leaves</tissue>
    </source>
</reference>
<evidence type="ECO:0000313" key="1">
    <source>
        <dbReference type="EMBL" id="TQD97644.1"/>
    </source>
</evidence>
<gene>
    <name evidence="1" type="ORF">C1H46_016751</name>
</gene>
<dbReference type="AlphaFoldDB" id="A0A540MFY6"/>
<protein>
    <submittedName>
        <fullName evidence="1">Uncharacterized protein</fullName>
    </submittedName>
</protein>
<organism evidence="1 2">
    <name type="scientific">Malus baccata</name>
    <name type="common">Siberian crab apple</name>
    <name type="synonym">Pyrus baccata</name>
    <dbReference type="NCBI Taxonomy" id="106549"/>
    <lineage>
        <taxon>Eukaryota</taxon>
        <taxon>Viridiplantae</taxon>
        <taxon>Streptophyta</taxon>
        <taxon>Embryophyta</taxon>
        <taxon>Tracheophyta</taxon>
        <taxon>Spermatophyta</taxon>
        <taxon>Magnoliopsida</taxon>
        <taxon>eudicotyledons</taxon>
        <taxon>Gunneridae</taxon>
        <taxon>Pentapetalae</taxon>
        <taxon>rosids</taxon>
        <taxon>fabids</taxon>
        <taxon>Rosales</taxon>
        <taxon>Rosaceae</taxon>
        <taxon>Amygdaloideae</taxon>
        <taxon>Maleae</taxon>
        <taxon>Malus</taxon>
    </lineage>
</organism>
<evidence type="ECO:0000313" key="2">
    <source>
        <dbReference type="Proteomes" id="UP000315295"/>
    </source>
</evidence>
<keyword evidence="2" id="KW-1185">Reference proteome</keyword>
<dbReference type="EMBL" id="VIEB01000267">
    <property type="protein sequence ID" value="TQD97644.1"/>
    <property type="molecule type" value="Genomic_DNA"/>
</dbReference>
<comment type="caution">
    <text evidence="1">The sequence shown here is derived from an EMBL/GenBank/DDBJ whole genome shotgun (WGS) entry which is preliminary data.</text>
</comment>
<dbReference type="Proteomes" id="UP000315295">
    <property type="component" value="Unassembled WGS sequence"/>
</dbReference>
<name>A0A540MFY6_MALBA</name>